<keyword evidence="2" id="KW-1185">Reference proteome</keyword>
<protein>
    <submittedName>
        <fullName evidence="1">Uncharacterized protein</fullName>
    </submittedName>
</protein>
<reference evidence="1 2" key="1">
    <citation type="journal article" date="2016" name="Mol. Biol. Evol.">
        <title>Comparative Genomics of Early-Diverging Mushroom-Forming Fungi Provides Insights into the Origins of Lignocellulose Decay Capabilities.</title>
        <authorList>
            <person name="Nagy L.G."/>
            <person name="Riley R."/>
            <person name="Tritt A."/>
            <person name="Adam C."/>
            <person name="Daum C."/>
            <person name="Floudas D."/>
            <person name="Sun H."/>
            <person name="Yadav J.S."/>
            <person name="Pangilinan J."/>
            <person name="Larsson K.H."/>
            <person name="Matsuura K."/>
            <person name="Barry K."/>
            <person name="Labutti K."/>
            <person name="Kuo R."/>
            <person name="Ohm R.A."/>
            <person name="Bhattacharya S.S."/>
            <person name="Shirouzu T."/>
            <person name="Yoshinaga Y."/>
            <person name="Martin F.M."/>
            <person name="Grigoriev I.V."/>
            <person name="Hibbett D.S."/>
        </authorList>
    </citation>
    <scope>NUCLEOTIDE SEQUENCE [LARGE SCALE GENOMIC DNA]</scope>
    <source>
        <strain evidence="1 2">HHB10207 ss-3</strain>
    </source>
</reference>
<gene>
    <name evidence="1" type="ORF">SISSUDRAFT_665824</name>
</gene>
<dbReference type="Proteomes" id="UP000076798">
    <property type="component" value="Unassembled WGS sequence"/>
</dbReference>
<proteinExistence type="predicted"/>
<name>A0A166E3K6_9AGAM</name>
<accession>A0A166E3K6</accession>
<evidence type="ECO:0000313" key="2">
    <source>
        <dbReference type="Proteomes" id="UP000076798"/>
    </source>
</evidence>
<dbReference type="AlphaFoldDB" id="A0A166E3K6"/>
<sequence length="161" mass="18181">MISHRGGSLGGLPYMRSRCSIGDQSPSAYVAKLTAMGVTRYCFRCLEAIVSFADLAGMLGCCLYLKTCQSTQWVLCALRIRRLLIRGGIVHASINARCLTIFGFRIRLAMEFMRCSRIISEKIRAKSMNVSRELGPMRRYKAHRLLYKQDQSNAIPRRPGL</sequence>
<organism evidence="1 2">
    <name type="scientific">Sistotremastrum suecicum HHB10207 ss-3</name>
    <dbReference type="NCBI Taxonomy" id="1314776"/>
    <lineage>
        <taxon>Eukaryota</taxon>
        <taxon>Fungi</taxon>
        <taxon>Dikarya</taxon>
        <taxon>Basidiomycota</taxon>
        <taxon>Agaricomycotina</taxon>
        <taxon>Agaricomycetes</taxon>
        <taxon>Sistotremastrales</taxon>
        <taxon>Sistotremastraceae</taxon>
        <taxon>Sistotremastrum</taxon>
    </lineage>
</organism>
<evidence type="ECO:0000313" key="1">
    <source>
        <dbReference type="EMBL" id="KZT39175.1"/>
    </source>
</evidence>
<dbReference type="EMBL" id="KV428050">
    <property type="protein sequence ID" value="KZT39175.1"/>
    <property type="molecule type" value="Genomic_DNA"/>
</dbReference>